<dbReference type="GO" id="GO:0008083">
    <property type="term" value="F:growth factor activity"/>
    <property type="evidence" value="ECO:0007669"/>
    <property type="project" value="UniProtKB-KW"/>
</dbReference>
<dbReference type="InterPro" id="IPR029034">
    <property type="entry name" value="Cystine-knot_cytokine"/>
</dbReference>
<evidence type="ECO:0000256" key="1">
    <source>
        <dbReference type="ARBA" id="ARBA00004613"/>
    </source>
</evidence>
<dbReference type="Gene3D" id="2.10.90.10">
    <property type="entry name" value="Cystine-knot cytokines"/>
    <property type="match status" value="1"/>
</dbReference>
<dbReference type="Pfam" id="PF00019">
    <property type="entry name" value="TGF_beta"/>
    <property type="match status" value="1"/>
</dbReference>
<protein>
    <recommendedName>
        <fullName evidence="7">TGF-beta family profile domain-containing protein</fullName>
    </recommendedName>
</protein>
<name>A0AAV5X1J7_9BILA</name>
<dbReference type="InterPro" id="IPR001839">
    <property type="entry name" value="TGF-b_C"/>
</dbReference>
<dbReference type="PROSITE" id="PS51362">
    <property type="entry name" value="TGF_BETA_2"/>
    <property type="match status" value="1"/>
</dbReference>
<dbReference type="SUPFAM" id="SSF57501">
    <property type="entry name" value="Cystine-knot cytokines"/>
    <property type="match status" value="1"/>
</dbReference>
<evidence type="ECO:0000259" key="7">
    <source>
        <dbReference type="PROSITE" id="PS51362"/>
    </source>
</evidence>
<feature type="non-terminal residue" evidence="8">
    <location>
        <position position="71"/>
    </location>
</feature>
<dbReference type="AlphaFoldDB" id="A0AAV5X1J7"/>
<keyword evidence="4 6" id="KW-0339">Growth factor</keyword>
<evidence type="ECO:0000256" key="2">
    <source>
        <dbReference type="ARBA" id="ARBA00006656"/>
    </source>
</evidence>
<dbReference type="InterPro" id="IPR017948">
    <property type="entry name" value="TGFb_CS"/>
</dbReference>
<comment type="subcellular location">
    <subcellularLocation>
        <location evidence="1">Secreted</location>
    </subcellularLocation>
</comment>
<evidence type="ECO:0000256" key="4">
    <source>
        <dbReference type="ARBA" id="ARBA00023030"/>
    </source>
</evidence>
<proteinExistence type="inferred from homology"/>
<accession>A0AAV5X1J7</accession>
<evidence type="ECO:0000256" key="3">
    <source>
        <dbReference type="ARBA" id="ARBA00022525"/>
    </source>
</evidence>
<reference evidence="8" key="1">
    <citation type="submission" date="2023-10" db="EMBL/GenBank/DDBJ databases">
        <title>Genome assembly of Pristionchus species.</title>
        <authorList>
            <person name="Yoshida K."/>
            <person name="Sommer R.J."/>
        </authorList>
    </citation>
    <scope>NUCLEOTIDE SEQUENCE</scope>
    <source>
        <strain evidence="8">RS5133</strain>
    </source>
</reference>
<keyword evidence="9" id="KW-1185">Reference proteome</keyword>
<evidence type="ECO:0000256" key="6">
    <source>
        <dbReference type="RuleBase" id="RU000354"/>
    </source>
</evidence>
<feature type="non-terminal residue" evidence="8">
    <location>
        <position position="1"/>
    </location>
</feature>
<dbReference type="GO" id="GO:0005576">
    <property type="term" value="C:extracellular region"/>
    <property type="evidence" value="ECO:0007669"/>
    <property type="project" value="UniProtKB-SubCell"/>
</dbReference>
<feature type="domain" description="TGF-beta family profile" evidence="7">
    <location>
        <begin position="1"/>
        <end position="71"/>
    </location>
</feature>
<gene>
    <name evidence="8" type="ORF">PFISCL1PPCAC_28087</name>
</gene>
<organism evidence="8 9">
    <name type="scientific">Pristionchus fissidentatus</name>
    <dbReference type="NCBI Taxonomy" id="1538716"/>
    <lineage>
        <taxon>Eukaryota</taxon>
        <taxon>Metazoa</taxon>
        <taxon>Ecdysozoa</taxon>
        <taxon>Nematoda</taxon>
        <taxon>Chromadorea</taxon>
        <taxon>Rhabditida</taxon>
        <taxon>Rhabditina</taxon>
        <taxon>Diplogasteromorpha</taxon>
        <taxon>Diplogasteroidea</taxon>
        <taxon>Neodiplogasteridae</taxon>
        <taxon>Pristionchus</taxon>
    </lineage>
</organism>
<keyword evidence="3" id="KW-0964">Secreted</keyword>
<keyword evidence="5" id="KW-1015">Disulfide bond</keyword>
<comment type="similarity">
    <text evidence="2 6">Belongs to the TGF-beta family.</text>
</comment>
<dbReference type="PROSITE" id="PS00250">
    <property type="entry name" value="TGF_BETA_1"/>
    <property type="match status" value="1"/>
</dbReference>
<evidence type="ECO:0000256" key="5">
    <source>
        <dbReference type="ARBA" id="ARBA00023157"/>
    </source>
</evidence>
<sequence length="71" mass="8028">ECQEGQETCCPHIQVFSWEELGFTHIIAPAKFHSVICRGDCIEYGYNDFKHTSNRQNIAEGTKKACCHPVA</sequence>
<comment type="caution">
    <text evidence="8">The sequence shown here is derived from an EMBL/GenBank/DDBJ whole genome shotgun (WGS) entry which is preliminary data.</text>
</comment>
<evidence type="ECO:0000313" key="8">
    <source>
        <dbReference type="EMBL" id="GMT36790.1"/>
    </source>
</evidence>
<dbReference type="Proteomes" id="UP001432322">
    <property type="component" value="Unassembled WGS sequence"/>
</dbReference>
<evidence type="ECO:0000313" key="9">
    <source>
        <dbReference type="Proteomes" id="UP001432322"/>
    </source>
</evidence>
<dbReference type="EMBL" id="BTSY01000007">
    <property type="protein sequence ID" value="GMT36790.1"/>
    <property type="molecule type" value="Genomic_DNA"/>
</dbReference>